<protein>
    <recommendedName>
        <fullName evidence="4">PXA domain-containing protein</fullName>
    </recommendedName>
</protein>
<dbReference type="InterPro" id="IPR013937">
    <property type="entry name" value="Sorting_nexin_C"/>
</dbReference>
<feature type="compositionally biased region" description="Low complexity" evidence="2">
    <location>
        <begin position="977"/>
        <end position="987"/>
    </location>
</feature>
<feature type="region of interest" description="Disordered" evidence="2">
    <location>
        <begin position="354"/>
        <end position="508"/>
    </location>
</feature>
<evidence type="ECO:0000256" key="1">
    <source>
        <dbReference type="ARBA" id="ARBA00010883"/>
    </source>
</evidence>
<feature type="compositionally biased region" description="Low complexity" evidence="2">
    <location>
        <begin position="31"/>
        <end position="47"/>
    </location>
</feature>
<feature type="compositionally biased region" description="Low complexity" evidence="2">
    <location>
        <begin position="1"/>
        <end position="11"/>
    </location>
</feature>
<name>A0A316U5J0_9BASI</name>
<dbReference type="SMART" id="SM00313">
    <property type="entry name" value="PXA"/>
    <property type="match status" value="1"/>
</dbReference>
<feature type="compositionally biased region" description="Basic and acidic residues" evidence="2">
    <location>
        <begin position="497"/>
        <end position="508"/>
    </location>
</feature>
<feature type="region of interest" description="Disordered" evidence="2">
    <location>
        <begin position="1197"/>
        <end position="1265"/>
    </location>
</feature>
<keyword evidence="6" id="KW-1185">Reference proteome</keyword>
<dbReference type="InterPro" id="IPR003114">
    <property type="entry name" value="Phox_assoc"/>
</dbReference>
<feature type="region of interest" description="Disordered" evidence="2">
    <location>
        <begin position="546"/>
        <end position="770"/>
    </location>
</feature>
<dbReference type="PANTHER" id="PTHR22775:SF3">
    <property type="entry name" value="SORTING NEXIN-13"/>
    <property type="match status" value="1"/>
</dbReference>
<proteinExistence type="inferred from homology"/>
<feature type="compositionally biased region" description="Polar residues" evidence="2">
    <location>
        <begin position="562"/>
        <end position="573"/>
    </location>
</feature>
<dbReference type="GeneID" id="37017265"/>
<feature type="compositionally biased region" description="Polar residues" evidence="2">
    <location>
        <begin position="1198"/>
        <end position="1214"/>
    </location>
</feature>
<comment type="similarity">
    <text evidence="1">Belongs to the sorting nexin family.</text>
</comment>
<feature type="compositionally biased region" description="Polar residues" evidence="2">
    <location>
        <begin position="471"/>
        <end position="483"/>
    </location>
</feature>
<dbReference type="GO" id="GO:0035091">
    <property type="term" value="F:phosphatidylinositol binding"/>
    <property type="evidence" value="ECO:0007669"/>
    <property type="project" value="InterPro"/>
</dbReference>
<keyword evidence="3" id="KW-0812">Transmembrane</keyword>
<evidence type="ECO:0000313" key="6">
    <source>
        <dbReference type="Proteomes" id="UP000245942"/>
    </source>
</evidence>
<feature type="compositionally biased region" description="Pro residues" evidence="2">
    <location>
        <begin position="721"/>
        <end position="739"/>
    </location>
</feature>
<organism evidence="5 6">
    <name type="scientific">Pseudomicrostroma glucosiphilum</name>
    <dbReference type="NCBI Taxonomy" id="1684307"/>
    <lineage>
        <taxon>Eukaryota</taxon>
        <taxon>Fungi</taxon>
        <taxon>Dikarya</taxon>
        <taxon>Basidiomycota</taxon>
        <taxon>Ustilaginomycotina</taxon>
        <taxon>Exobasidiomycetes</taxon>
        <taxon>Microstromatales</taxon>
        <taxon>Microstromatales incertae sedis</taxon>
        <taxon>Pseudomicrostroma</taxon>
    </lineage>
</organism>
<dbReference type="EMBL" id="KZ819337">
    <property type="protein sequence ID" value="PWN18225.1"/>
    <property type="molecule type" value="Genomic_DNA"/>
</dbReference>
<feature type="region of interest" description="Disordered" evidence="2">
    <location>
        <begin position="103"/>
        <end position="124"/>
    </location>
</feature>
<evidence type="ECO:0000256" key="3">
    <source>
        <dbReference type="SAM" id="Phobius"/>
    </source>
</evidence>
<accession>A0A316U5J0</accession>
<dbReference type="InterPro" id="IPR036871">
    <property type="entry name" value="PX_dom_sf"/>
</dbReference>
<dbReference type="Proteomes" id="UP000245942">
    <property type="component" value="Unassembled WGS sequence"/>
</dbReference>
<feature type="domain" description="PXA" evidence="4">
    <location>
        <begin position="175"/>
        <end position="351"/>
    </location>
</feature>
<feature type="compositionally biased region" description="Low complexity" evidence="2">
    <location>
        <begin position="622"/>
        <end position="634"/>
    </location>
</feature>
<feature type="compositionally biased region" description="Low complexity" evidence="2">
    <location>
        <begin position="1251"/>
        <end position="1265"/>
    </location>
</feature>
<feature type="transmembrane region" description="Helical" evidence="3">
    <location>
        <begin position="77"/>
        <end position="93"/>
    </location>
</feature>
<feature type="compositionally biased region" description="Low complexity" evidence="2">
    <location>
        <begin position="740"/>
        <end position="769"/>
    </location>
</feature>
<feature type="region of interest" description="Disordered" evidence="2">
    <location>
        <begin position="140"/>
        <end position="177"/>
    </location>
</feature>
<sequence>MASSVPSSPQQATPPPPAESKETASDEPLVTITPSDSPSSSPTPAAASEEGLSLSHITTAIAVLLALILLRTGFFNVILVVATSATLLLNPYVRTFLDLPSITGAEGKGSRTSEGDGREGRFGSWDPAKYFTAFSFRSAGQDGEAGKESSEVGQTTRGASSRASSDERSSLTPLPPHLKDAMDQLAPLAIRDFVQGWYTHHSFGYPSFPRSVRGTLDYFASSVWTRTLTTNLHSVDVATELLLTGSSVFLTCIRRKRIANAAAQAGDRNAASAVRRGGTGHWNSNEERIASLRAAMRSFFERHLPPNERESDLVFAVLTEILTKQLWNLILTVGEPDFLNRTLVEWKEGQLAAAGGGTTTADAASAPSSMDTPMRPGSSAYNKQAGASLPRPPSTAMGQQQPPAPPSRPGSVAPERSLSAAGGGIRPSFPLPDRNTISSPPSRADSPMMPTFAAAGQQPRTYAPTMRVGSAQGTQSVDQSYRRPSTGAGQGGQSASMERRASAADPVSRRSIDAADGLSAVVGGLGGVFKGAGRGVDALVGGVGDILAGENTPRPMGGSYRDPSTQENQSPTSAWKRDPAAVDRASTHPEVLQNQHNAVRRKQPQGRKDDLTDLMASQAAWPSNLPPNLSNNSPDGENLPESLRASLRRTGSPPGSSLGGSPVSRIMSPGPPRMTSSLPYEISPRSSGDYHSRSSTSASPAIGRSASPVISSQPQATTLLPPRPPSRPNQPPSMAPPALPSRSANTMTSTAAPSSSSLPPAPPLSSVLSRQDPQGLYDAFESFLETPPSSVSHLTVAGEGEELLRLQIGLGTIERLVPRGSGYEAEMFREDASTILSKAREGLKAAATSSGAQNGNTAEALVRTLDRAIAQLGFGPQGFDGKEGTVREALDPVHADLTARLQTLYEAFWRIRSERLGGSKGAKTSAAPAQPPTMTSSLAYEPRRKATATPPPPHSRSQSQGHATPLSSSVTGTPTRAPQAPTVTSTAPTPPPRPNTSDESSILRAPKPRQPIIDHLVDLDEDDGDADGDASESLLGASSNAPAIQVSITDISANVERPNAQVDVRSFEFICAVDADAGGGGGFVLVRRWAELLTLDKELRRFSSGLRELPPLPPTKGKTSAMLCADLEGYLAALLSNPELACLPPVEKFADRSRAATAAAANAKVFNPFVSGVELGKNLGKGFVEGVGAVGKAAASGLQQQGATPPRARQQSGSGLDESREERSSTITDPTVASAADLTPTPPKDIGGGPAAAASTGSSGVPVSTTSAVASKSSQGLSPRALDALLTSIFALADEALSLTGAWSMRRGVVRLLQSVVRQSYSAAIVSAFDGTASALASQSVAKGLLRVRTTLWSSPSSGTGAEPVWHYQKGAPRSARERIESEEKARELVLRYAPAQAAFVLGPGGRNACEKALESVHAVVCEDEGALDLVLTLTLRMLQML</sequence>
<feature type="region of interest" description="Disordered" evidence="2">
    <location>
        <begin position="1"/>
        <end position="47"/>
    </location>
</feature>
<dbReference type="Pfam" id="PF08628">
    <property type="entry name" value="Nexin_C"/>
    <property type="match status" value="1"/>
</dbReference>
<feature type="compositionally biased region" description="Low complexity" evidence="2">
    <location>
        <begin position="651"/>
        <end position="662"/>
    </location>
</feature>
<dbReference type="RefSeq" id="XP_025345385.1">
    <property type="nucleotide sequence ID" value="XM_025495531.1"/>
</dbReference>
<dbReference type="Pfam" id="PF02194">
    <property type="entry name" value="PXA"/>
    <property type="match status" value="1"/>
</dbReference>
<feature type="region of interest" description="Disordered" evidence="2">
    <location>
        <begin position="918"/>
        <end position="1008"/>
    </location>
</feature>
<gene>
    <name evidence="5" type="ORF">BCV69DRAFT_78970</name>
</gene>
<dbReference type="PANTHER" id="PTHR22775">
    <property type="entry name" value="SORTING NEXIN"/>
    <property type="match status" value="1"/>
</dbReference>
<keyword evidence="3" id="KW-0472">Membrane</keyword>
<evidence type="ECO:0000256" key="2">
    <source>
        <dbReference type="SAM" id="MobiDB-lite"/>
    </source>
</evidence>
<evidence type="ECO:0000313" key="5">
    <source>
        <dbReference type="EMBL" id="PWN18225.1"/>
    </source>
</evidence>
<feature type="compositionally biased region" description="Basic and acidic residues" evidence="2">
    <location>
        <begin position="108"/>
        <end position="121"/>
    </location>
</feature>
<dbReference type="OrthoDB" id="120967at2759"/>
<feature type="compositionally biased region" description="Polar residues" evidence="2">
    <location>
        <begin position="708"/>
        <end position="718"/>
    </location>
</feature>
<reference evidence="5 6" key="1">
    <citation type="journal article" date="2018" name="Mol. Biol. Evol.">
        <title>Broad Genomic Sampling Reveals a Smut Pathogenic Ancestry of the Fungal Clade Ustilaginomycotina.</title>
        <authorList>
            <person name="Kijpornyongpan T."/>
            <person name="Mondo S.J."/>
            <person name="Barry K."/>
            <person name="Sandor L."/>
            <person name="Lee J."/>
            <person name="Lipzen A."/>
            <person name="Pangilinan J."/>
            <person name="LaButti K."/>
            <person name="Hainaut M."/>
            <person name="Henrissat B."/>
            <person name="Grigoriev I.V."/>
            <person name="Spatafora J.W."/>
            <person name="Aime M.C."/>
        </authorList>
    </citation>
    <scope>NUCLEOTIDE SEQUENCE [LARGE SCALE GENOMIC DNA]</scope>
    <source>
        <strain evidence="5 6">MCA 4718</strain>
    </source>
</reference>
<feature type="compositionally biased region" description="Polar residues" evidence="2">
    <location>
        <begin position="955"/>
        <end position="976"/>
    </location>
</feature>
<evidence type="ECO:0000259" key="4">
    <source>
        <dbReference type="PROSITE" id="PS51207"/>
    </source>
</evidence>
<dbReference type="PROSITE" id="PS51207">
    <property type="entry name" value="PXA"/>
    <property type="match status" value="1"/>
</dbReference>
<feature type="compositionally biased region" description="Basic and acidic residues" evidence="2">
    <location>
        <begin position="575"/>
        <end position="587"/>
    </location>
</feature>
<keyword evidence="3" id="KW-1133">Transmembrane helix</keyword>
<feature type="compositionally biased region" description="Low complexity" evidence="2">
    <location>
        <begin position="359"/>
        <end position="374"/>
    </location>
</feature>
<dbReference type="SUPFAM" id="SSF64268">
    <property type="entry name" value="PX domain"/>
    <property type="match status" value="1"/>
</dbReference>
<dbReference type="STRING" id="1684307.A0A316U5J0"/>